<keyword evidence="4" id="KW-0175">Coiled coil</keyword>
<evidence type="ECO:0000256" key="3">
    <source>
        <dbReference type="PROSITE-ProRule" id="PRU00284"/>
    </source>
</evidence>
<dbReference type="PROSITE" id="PS50885">
    <property type="entry name" value="HAMP"/>
    <property type="match status" value="2"/>
</dbReference>
<keyword evidence="5" id="KW-0812">Transmembrane</keyword>
<dbReference type="RefSeq" id="WP_169493417.1">
    <property type="nucleotide sequence ID" value="NZ_JABBGM010000004.1"/>
</dbReference>
<comment type="caution">
    <text evidence="8">The sequence shown here is derived from an EMBL/GenBank/DDBJ whole genome shotgun (WGS) entry which is preliminary data.</text>
</comment>
<keyword evidence="3" id="KW-0807">Transducer</keyword>
<dbReference type="Proteomes" id="UP000583556">
    <property type="component" value="Unassembled WGS sequence"/>
</dbReference>
<keyword evidence="5" id="KW-1133">Transmembrane helix</keyword>
<name>A0A7Y0GB03_9SPHN</name>
<dbReference type="SMART" id="SM00304">
    <property type="entry name" value="HAMP"/>
    <property type="match status" value="2"/>
</dbReference>
<evidence type="ECO:0000259" key="6">
    <source>
        <dbReference type="PROSITE" id="PS50111"/>
    </source>
</evidence>
<dbReference type="SUPFAM" id="SSF158472">
    <property type="entry name" value="HAMP domain-like"/>
    <property type="match status" value="1"/>
</dbReference>
<dbReference type="EMBL" id="JABBGM010000004">
    <property type="protein sequence ID" value="NML94147.1"/>
    <property type="molecule type" value="Genomic_DNA"/>
</dbReference>
<dbReference type="SMART" id="SM00283">
    <property type="entry name" value="MA"/>
    <property type="match status" value="1"/>
</dbReference>
<feature type="transmembrane region" description="Helical" evidence="5">
    <location>
        <begin position="183"/>
        <end position="206"/>
    </location>
</feature>
<dbReference type="PANTHER" id="PTHR43531:SF11">
    <property type="entry name" value="METHYL-ACCEPTING CHEMOTAXIS PROTEIN 3"/>
    <property type="match status" value="1"/>
</dbReference>
<dbReference type="GO" id="GO:0007165">
    <property type="term" value="P:signal transduction"/>
    <property type="evidence" value="ECO:0007669"/>
    <property type="project" value="UniProtKB-KW"/>
</dbReference>
<dbReference type="SUPFAM" id="SSF58104">
    <property type="entry name" value="Methyl-accepting chemotaxis protein (MCP) signaling domain"/>
    <property type="match status" value="1"/>
</dbReference>
<evidence type="ECO:0000256" key="1">
    <source>
        <dbReference type="ARBA" id="ARBA00022500"/>
    </source>
</evidence>
<dbReference type="InterPro" id="IPR004089">
    <property type="entry name" value="MCPsignal_dom"/>
</dbReference>
<keyword evidence="9" id="KW-1185">Reference proteome</keyword>
<dbReference type="Gene3D" id="1.10.287.950">
    <property type="entry name" value="Methyl-accepting chemotaxis protein"/>
    <property type="match status" value="1"/>
</dbReference>
<evidence type="ECO:0000256" key="2">
    <source>
        <dbReference type="ARBA" id="ARBA00029447"/>
    </source>
</evidence>
<evidence type="ECO:0000256" key="5">
    <source>
        <dbReference type="SAM" id="Phobius"/>
    </source>
</evidence>
<dbReference type="PROSITE" id="PS50111">
    <property type="entry name" value="CHEMOTAXIS_TRANSDUC_2"/>
    <property type="match status" value="1"/>
</dbReference>
<evidence type="ECO:0000313" key="9">
    <source>
        <dbReference type="Proteomes" id="UP000583556"/>
    </source>
</evidence>
<dbReference type="Pfam" id="PF00015">
    <property type="entry name" value="MCPsignal"/>
    <property type="match status" value="1"/>
</dbReference>
<feature type="coiled-coil region" evidence="4">
    <location>
        <begin position="76"/>
        <end position="103"/>
    </location>
</feature>
<sequence length="577" mass="60647">MTIRETSRKGGLIITCILLAAATALAVGVARVRVGGPIYTRVEELADFNADILPPPLFLTEAMLTASDAANIGGSLDEDKATLARLEREYRTARDRWAKSELDPALKAELAAGAGALGDRFWTEIDQNLVPALERNDADGAALSQGKARLLYRKHADAVRQLTGHTAKVREALSDHVHLTMRLTLGVMALAGIAVLAMVFVALRLLGRHVLTPLAATAELMTDMAGGDLDRTPDHTDRADEIGDMSRAIAVFRSAGQAAREAAEAQAEVVRVMRGALDRLSGGDLVHRIEQPFAPDYEGLRTAYNTAAVKLDRLVAQVSVSAGDVKVGAAEIRGASDDLSRRNQIQAASIEESGAAVQQAVDLVHDTARRTAEAHGAIGAANSEVANGRRIVDDAVRAMTAIENSSQQIGQIVDLIDAIAFQTNLLALNAGVEAARAGESGRGFAVVATEVRALAQRSAEAAQGIKTLIATSTREVAAGVALVGNTGEALSAIVERTAGVGALVADIARASEQQAVSMDHVNRAVGDIDRLTQQNVAMVEESTAAARSLAEEAEALAEIVSQFRTSGRQPGAMRRAA</sequence>
<dbReference type="InterPro" id="IPR051310">
    <property type="entry name" value="MCP_chemotaxis"/>
</dbReference>
<dbReference type="Gene3D" id="6.10.340.10">
    <property type="match status" value="1"/>
</dbReference>
<gene>
    <name evidence="8" type="ORF">HHL27_10780</name>
</gene>
<dbReference type="Pfam" id="PF00672">
    <property type="entry name" value="HAMP"/>
    <property type="match status" value="1"/>
</dbReference>
<dbReference type="CDD" id="cd11386">
    <property type="entry name" value="MCP_signal"/>
    <property type="match status" value="1"/>
</dbReference>
<comment type="similarity">
    <text evidence="2">Belongs to the methyl-accepting chemotaxis (MCP) protein family.</text>
</comment>
<accession>A0A7Y0GB03</accession>
<dbReference type="InterPro" id="IPR003660">
    <property type="entry name" value="HAMP_dom"/>
</dbReference>
<feature type="domain" description="Methyl-accepting transducer" evidence="6">
    <location>
        <begin position="321"/>
        <end position="550"/>
    </location>
</feature>
<evidence type="ECO:0000313" key="8">
    <source>
        <dbReference type="EMBL" id="NML94147.1"/>
    </source>
</evidence>
<evidence type="ECO:0000259" key="7">
    <source>
        <dbReference type="PROSITE" id="PS50885"/>
    </source>
</evidence>
<feature type="domain" description="HAMP" evidence="7">
    <location>
        <begin position="208"/>
        <end position="261"/>
    </location>
</feature>
<proteinExistence type="inferred from homology"/>
<keyword evidence="1" id="KW-0145">Chemotaxis</keyword>
<dbReference type="GO" id="GO:0006935">
    <property type="term" value="P:chemotaxis"/>
    <property type="evidence" value="ECO:0007669"/>
    <property type="project" value="UniProtKB-KW"/>
</dbReference>
<dbReference type="AlphaFoldDB" id="A0A7Y0GB03"/>
<dbReference type="PANTHER" id="PTHR43531">
    <property type="entry name" value="PROTEIN ICFG"/>
    <property type="match status" value="1"/>
</dbReference>
<protein>
    <submittedName>
        <fullName evidence="8">HAMP domain-containing protein</fullName>
    </submittedName>
</protein>
<feature type="domain" description="HAMP" evidence="7">
    <location>
        <begin position="264"/>
        <end position="316"/>
    </location>
</feature>
<keyword evidence="5" id="KW-0472">Membrane</keyword>
<dbReference type="GO" id="GO:0016020">
    <property type="term" value="C:membrane"/>
    <property type="evidence" value="ECO:0007669"/>
    <property type="project" value="InterPro"/>
</dbReference>
<reference evidence="8 9" key="1">
    <citation type="submission" date="2020-04" db="EMBL/GenBank/DDBJ databases">
        <title>Novosphingobium sp. TW-4 isolated from soil.</title>
        <authorList>
            <person name="Dahal R.H."/>
            <person name="Chaudhary D.K."/>
        </authorList>
    </citation>
    <scope>NUCLEOTIDE SEQUENCE [LARGE SCALE GENOMIC DNA]</scope>
    <source>
        <strain evidence="8 9">TW-4</strain>
    </source>
</reference>
<evidence type="ECO:0000256" key="4">
    <source>
        <dbReference type="SAM" id="Coils"/>
    </source>
</evidence>
<organism evidence="8 9">
    <name type="scientific">Novosphingobium olei</name>
    <dbReference type="NCBI Taxonomy" id="2728851"/>
    <lineage>
        <taxon>Bacteria</taxon>
        <taxon>Pseudomonadati</taxon>
        <taxon>Pseudomonadota</taxon>
        <taxon>Alphaproteobacteria</taxon>
        <taxon>Sphingomonadales</taxon>
        <taxon>Sphingomonadaceae</taxon>
        <taxon>Novosphingobium</taxon>
    </lineage>
</organism>